<keyword evidence="1" id="KW-0812">Transmembrane</keyword>
<keyword evidence="1" id="KW-0472">Membrane</keyword>
<reference evidence="3 4" key="1">
    <citation type="submission" date="2024-06" db="EMBL/GenBank/DDBJ databases">
        <title>The Natural Products Discovery Center: Release of the First 8490 Sequenced Strains for Exploring Actinobacteria Biosynthetic Diversity.</title>
        <authorList>
            <person name="Kalkreuter E."/>
            <person name="Kautsar S.A."/>
            <person name="Yang D."/>
            <person name="Bader C.D."/>
            <person name="Teijaro C.N."/>
            <person name="Fluegel L."/>
            <person name="Davis C.M."/>
            <person name="Simpson J.R."/>
            <person name="Lauterbach L."/>
            <person name="Steele A.D."/>
            <person name="Gui C."/>
            <person name="Meng S."/>
            <person name="Li G."/>
            <person name="Viehrig K."/>
            <person name="Ye F."/>
            <person name="Su P."/>
            <person name="Kiefer A.F."/>
            <person name="Nichols A."/>
            <person name="Cepeda A.J."/>
            <person name="Yan W."/>
            <person name="Fan B."/>
            <person name="Jiang Y."/>
            <person name="Adhikari A."/>
            <person name="Zheng C.-J."/>
            <person name="Schuster L."/>
            <person name="Cowan T.M."/>
            <person name="Smanski M.J."/>
            <person name="Chevrette M.G."/>
            <person name="De Carvalho L.P.S."/>
            <person name="Shen B."/>
        </authorList>
    </citation>
    <scope>NUCLEOTIDE SEQUENCE [LARGE SCALE GENOMIC DNA]</scope>
    <source>
        <strain evidence="3 4">NPDC038104</strain>
    </source>
</reference>
<keyword evidence="4" id="KW-1185">Reference proteome</keyword>
<evidence type="ECO:0000256" key="1">
    <source>
        <dbReference type="SAM" id="Phobius"/>
    </source>
</evidence>
<accession>A0ABV2YKV1</accession>
<feature type="signal peptide" evidence="2">
    <location>
        <begin position="1"/>
        <end position="25"/>
    </location>
</feature>
<evidence type="ECO:0000313" key="3">
    <source>
        <dbReference type="EMBL" id="MEU3556362.1"/>
    </source>
</evidence>
<evidence type="ECO:0008006" key="5">
    <source>
        <dbReference type="Google" id="ProtNLM"/>
    </source>
</evidence>
<protein>
    <recommendedName>
        <fullName evidence="5">Integral membrane protein</fullName>
    </recommendedName>
</protein>
<dbReference type="RefSeq" id="WP_108953211.1">
    <property type="nucleotide sequence ID" value="NZ_BEVZ01000002.1"/>
</dbReference>
<dbReference type="Gene3D" id="2.60.40.10">
    <property type="entry name" value="Immunoglobulins"/>
    <property type="match status" value="1"/>
</dbReference>
<comment type="caution">
    <text evidence="3">The sequence shown here is derived from an EMBL/GenBank/DDBJ whole genome shotgun (WGS) entry which is preliminary data.</text>
</comment>
<organism evidence="3 4">
    <name type="scientific">Streptomyces fragilis</name>
    <dbReference type="NCBI Taxonomy" id="67301"/>
    <lineage>
        <taxon>Bacteria</taxon>
        <taxon>Bacillati</taxon>
        <taxon>Actinomycetota</taxon>
        <taxon>Actinomycetes</taxon>
        <taxon>Kitasatosporales</taxon>
        <taxon>Streptomycetaceae</taxon>
        <taxon>Streptomyces</taxon>
    </lineage>
</organism>
<dbReference type="EMBL" id="JBEZUR010000031">
    <property type="protein sequence ID" value="MEU3556362.1"/>
    <property type="molecule type" value="Genomic_DNA"/>
</dbReference>
<dbReference type="Proteomes" id="UP001550850">
    <property type="component" value="Unassembled WGS sequence"/>
</dbReference>
<sequence length="164" mass="16138">MRTRALAVSAAAFAAIGLAAPTAGAWSDPSSIQVSPSTIAPGGQLTITVEGSSCRMPGSTVSSPVFPSTSLNPVSGSRTKSTATVRVNSNATAGSHSITANCGEGRTLTRSNAFTVLGGVRGGLGGSSLTGATPTDVAIGGGLVAAAALGGGFFWMRRRAESRI</sequence>
<proteinExistence type="predicted"/>
<gene>
    <name evidence="3" type="ORF">AB0E65_19445</name>
</gene>
<keyword evidence="1" id="KW-1133">Transmembrane helix</keyword>
<evidence type="ECO:0000313" key="4">
    <source>
        <dbReference type="Proteomes" id="UP001550850"/>
    </source>
</evidence>
<dbReference type="InterPro" id="IPR013783">
    <property type="entry name" value="Ig-like_fold"/>
</dbReference>
<name>A0ABV2YKV1_9ACTN</name>
<feature type="chain" id="PRO_5047497982" description="Integral membrane protein" evidence="2">
    <location>
        <begin position="26"/>
        <end position="164"/>
    </location>
</feature>
<feature type="transmembrane region" description="Helical" evidence="1">
    <location>
        <begin position="137"/>
        <end position="156"/>
    </location>
</feature>
<keyword evidence="2" id="KW-0732">Signal</keyword>
<evidence type="ECO:0000256" key="2">
    <source>
        <dbReference type="SAM" id="SignalP"/>
    </source>
</evidence>